<reference evidence="1 2" key="1">
    <citation type="journal article" date="2014" name="Nat. Genet.">
        <title>Genome and transcriptome of the porcine whipworm Trichuris suis.</title>
        <authorList>
            <person name="Jex A.R."/>
            <person name="Nejsum P."/>
            <person name="Schwarz E.M."/>
            <person name="Hu L."/>
            <person name="Young N.D."/>
            <person name="Hall R.S."/>
            <person name="Korhonen P.K."/>
            <person name="Liao S."/>
            <person name="Thamsborg S."/>
            <person name="Xia J."/>
            <person name="Xu P."/>
            <person name="Wang S."/>
            <person name="Scheerlinck J.P."/>
            <person name="Hofmann A."/>
            <person name="Sternberg P.W."/>
            <person name="Wang J."/>
            <person name="Gasser R.B."/>
        </authorList>
    </citation>
    <scope>NUCLEOTIDE SEQUENCE [LARGE SCALE GENOMIC DNA]</scope>
    <source>
        <strain evidence="1">DCEP-RM93M</strain>
    </source>
</reference>
<organism evidence="1 2">
    <name type="scientific">Trichuris suis</name>
    <name type="common">pig whipworm</name>
    <dbReference type="NCBI Taxonomy" id="68888"/>
    <lineage>
        <taxon>Eukaryota</taxon>
        <taxon>Metazoa</taxon>
        <taxon>Ecdysozoa</taxon>
        <taxon>Nematoda</taxon>
        <taxon>Enoplea</taxon>
        <taxon>Dorylaimia</taxon>
        <taxon>Trichinellida</taxon>
        <taxon>Trichuridae</taxon>
        <taxon>Trichuris</taxon>
    </lineage>
</organism>
<evidence type="ECO:0000313" key="2">
    <source>
        <dbReference type="Proteomes" id="UP000030764"/>
    </source>
</evidence>
<gene>
    <name evidence="1" type="ORF">M513_00961</name>
</gene>
<protein>
    <submittedName>
        <fullName evidence="1">Uncharacterized protein</fullName>
    </submittedName>
</protein>
<dbReference type="AlphaFoldDB" id="A0A085MLV2"/>
<dbReference type="Proteomes" id="UP000030764">
    <property type="component" value="Unassembled WGS sequence"/>
</dbReference>
<accession>A0A085MLV2</accession>
<keyword evidence="2" id="KW-1185">Reference proteome</keyword>
<evidence type="ECO:0000313" key="1">
    <source>
        <dbReference type="EMBL" id="KFD58198.1"/>
    </source>
</evidence>
<sequence length="65" mass="7444">MWRPRLQPGEDSFEKILHEIAAYWPPELSPRISVILKGAPEGRGGLGDLMCYWERSKRKFSLDAG</sequence>
<dbReference type="EMBL" id="KL363185">
    <property type="protein sequence ID" value="KFD58198.1"/>
    <property type="molecule type" value="Genomic_DNA"/>
</dbReference>
<name>A0A085MLV2_9BILA</name>
<proteinExistence type="predicted"/>